<feature type="region of interest" description="Disordered" evidence="1">
    <location>
        <begin position="1"/>
        <end position="26"/>
    </location>
</feature>
<dbReference type="Proteomes" id="UP000324748">
    <property type="component" value="Unassembled WGS sequence"/>
</dbReference>
<evidence type="ECO:0000313" key="2">
    <source>
        <dbReference type="EMBL" id="KAA1071507.1"/>
    </source>
</evidence>
<name>A0A5B0M2Y9_PUCGR</name>
<dbReference type="EMBL" id="VSWC01000170">
    <property type="protein sequence ID" value="KAA1071507.1"/>
    <property type="molecule type" value="Genomic_DNA"/>
</dbReference>
<dbReference type="AlphaFoldDB" id="A0A5B0M2Y9"/>
<comment type="caution">
    <text evidence="2">The sequence shown here is derived from an EMBL/GenBank/DDBJ whole genome shotgun (WGS) entry which is preliminary data.</text>
</comment>
<accession>A0A5B0M2Y9</accession>
<protein>
    <submittedName>
        <fullName evidence="2">Uncharacterized protein</fullName>
    </submittedName>
</protein>
<evidence type="ECO:0000256" key="1">
    <source>
        <dbReference type="SAM" id="MobiDB-lite"/>
    </source>
</evidence>
<reference evidence="2 3" key="1">
    <citation type="submission" date="2019-05" db="EMBL/GenBank/DDBJ databases">
        <title>Emergence of the Ug99 lineage of the wheat stem rust pathogen through somatic hybridization.</title>
        <authorList>
            <person name="Li F."/>
            <person name="Upadhyaya N.M."/>
            <person name="Sperschneider J."/>
            <person name="Matny O."/>
            <person name="Nguyen-Phuc H."/>
            <person name="Mago R."/>
            <person name="Raley C."/>
            <person name="Miller M.E."/>
            <person name="Silverstein K.A.T."/>
            <person name="Henningsen E."/>
            <person name="Hirsch C.D."/>
            <person name="Visser B."/>
            <person name="Pretorius Z.A."/>
            <person name="Steffenson B.J."/>
            <person name="Schwessinger B."/>
            <person name="Dodds P.N."/>
            <person name="Figueroa M."/>
        </authorList>
    </citation>
    <scope>NUCLEOTIDE SEQUENCE [LARGE SCALE GENOMIC DNA]</scope>
    <source>
        <strain evidence="2">21-0</strain>
    </source>
</reference>
<gene>
    <name evidence="2" type="ORF">PGT21_010157</name>
</gene>
<sequence>MCELDSSPSFGGSLRDRPPTPAEAGTSTNESFFAVVLLAWLSNPFQLQPVIPTPPYPSPPSSPPTLHEHHSYNVAYMTARNLSSEINQAHNPKAEEMAKAIVQYHDICHALGQATAKENTDMETIGHQMKVLGTATGDTARLVTELAGLHRDL</sequence>
<proteinExistence type="predicted"/>
<organism evidence="2 3">
    <name type="scientific">Puccinia graminis f. sp. tritici</name>
    <dbReference type="NCBI Taxonomy" id="56615"/>
    <lineage>
        <taxon>Eukaryota</taxon>
        <taxon>Fungi</taxon>
        <taxon>Dikarya</taxon>
        <taxon>Basidiomycota</taxon>
        <taxon>Pucciniomycotina</taxon>
        <taxon>Pucciniomycetes</taxon>
        <taxon>Pucciniales</taxon>
        <taxon>Pucciniaceae</taxon>
        <taxon>Puccinia</taxon>
    </lineage>
</organism>
<keyword evidence="3" id="KW-1185">Reference proteome</keyword>
<evidence type="ECO:0000313" key="3">
    <source>
        <dbReference type="Proteomes" id="UP000324748"/>
    </source>
</evidence>
<feature type="compositionally biased region" description="Polar residues" evidence="1">
    <location>
        <begin position="1"/>
        <end position="10"/>
    </location>
</feature>